<dbReference type="Proteomes" id="UP001066276">
    <property type="component" value="Chromosome 3_1"/>
</dbReference>
<comment type="caution">
    <text evidence="2">The sequence shown here is derived from an EMBL/GenBank/DDBJ whole genome shotgun (WGS) entry which is preliminary data.</text>
</comment>
<keyword evidence="3" id="KW-1185">Reference proteome</keyword>
<evidence type="ECO:0000313" key="3">
    <source>
        <dbReference type="Proteomes" id="UP001066276"/>
    </source>
</evidence>
<name>A0AAV7UKV4_PLEWA</name>
<feature type="region of interest" description="Disordered" evidence="1">
    <location>
        <begin position="42"/>
        <end position="84"/>
    </location>
</feature>
<dbReference type="AlphaFoldDB" id="A0AAV7UKV4"/>
<dbReference type="EMBL" id="JANPWB010000005">
    <property type="protein sequence ID" value="KAJ1189652.1"/>
    <property type="molecule type" value="Genomic_DNA"/>
</dbReference>
<evidence type="ECO:0000256" key="1">
    <source>
        <dbReference type="SAM" id="MobiDB-lite"/>
    </source>
</evidence>
<protein>
    <submittedName>
        <fullName evidence="2">Uncharacterized protein</fullName>
    </submittedName>
</protein>
<reference evidence="2" key="1">
    <citation type="journal article" date="2022" name="bioRxiv">
        <title>Sequencing and chromosome-scale assembly of the giantPleurodeles waltlgenome.</title>
        <authorList>
            <person name="Brown T."/>
            <person name="Elewa A."/>
            <person name="Iarovenko S."/>
            <person name="Subramanian E."/>
            <person name="Araus A.J."/>
            <person name="Petzold A."/>
            <person name="Susuki M."/>
            <person name="Suzuki K.-i.T."/>
            <person name="Hayashi T."/>
            <person name="Toyoda A."/>
            <person name="Oliveira C."/>
            <person name="Osipova E."/>
            <person name="Leigh N.D."/>
            <person name="Simon A."/>
            <person name="Yun M.H."/>
        </authorList>
    </citation>
    <scope>NUCLEOTIDE SEQUENCE</scope>
    <source>
        <strain evidence="2">20211129_DDA</strain>
        <tissue evidence="2">Liver</tissue>
    </source>
</reference>
<accession>A0AAV7UKV4</accession>
<sequence length="136" mass="15327">MVQAGSELVVPRARLLSKRRRGCSAAPELKFDADHTVRRLISSNLVPAKSPRPEEIRKDQQRLPLATGKQPTVPPSGREHHSEPPFLRAIGFGAHLDLHAKGHLPTPQQQKSWVTRACATHFYSWTRKDQSHYVQS</sequence>
<organism evidence="2 3">
    <name type="scientific">Pleurodeles waltl</name>
    <name type="common">Iberian ribbed newt</name>
    <dbReference type="NCBI Taxonomy" id="8319"/>
    <lineage>
        <taxon>Eukaryota</taxon>
        <taxon>Metazoa</taxon>
        <taxon>Chordata</taxon>
        <taxon>Craniata</taxon>
        <taxon>Vertebrata</taxon>
        <taxon>Euteleostomi</taxon>
        <taxon>Amphibia</taxon>
        <taxon>Batrachia</taxon>
        <taxon>Caudata</taxon>
        <taxon>Salamandroidea</taxon>
        <taxon>Salamandridae</taxon>
        <taxon>Pleurodelinae</taxon>
        <taxon>Pleurodeles</taxon>
    </lineage>
</organism>
<feature type="compositionally biased region" description="Basic and acidic residues" evidence="1">
    <location>
        <begin position="51"/>
        <end position="61"/>
    </location>
</feature>
<gene>
    <name evidence="2" type="ORF">NDU88_006396</name>
</gene>
<proteinExistence type="predicted"/>
<evidence type="ECO:0000313" key="2">
    <source>
        <dbReference type="EMBL" id="KAJ1189652.1"/>
    </source>
</evidence>